<proteinExistence type="predicted"/>
<dbReference type="OrthoDB" id="833147at2"/>
<dbReference type="AlphaFoldDB" id="A0A437PXM4"/>
<dbReference type="PROSITE" id="PS50943">
    <property type="entry name" value="HTH_CROC1"/>
    <property type="match status" value="1"/>
</dbReference>
<dbReference type="SUPFAM" id="SSF47413">
    <property type="entry name" value="lambda repressor-like DNA-binding domains"/>
    <property type="match status" value="1"/>
</dbReference>
<dbReference type="InterPro" id="IPR010982">
    <property type="entry name" value="Lambda_DNA-bd_dom_sf"/>
</dbReference>
<dbReference type="RefSeq" id="WP_127802541.1">
    <property type="nucleotide sequence ID" value="NZ_SACY01000001.1"/>
</dbReference>
<reference evidence="2 3" key="1">
    <citation type="submission" date="2019-01" db="EMBL/GenBank/DDBJ databases">
        <authorList>
            <person name="Chen W.-M."/>
        </authorList>
    </citation>
    <scope>NUCLEOTIDE SEQUENCE [LARGE SCALE GENOMIC DNA]</scope>
    <source>
        <strain evidence="2 3">FSY-15</strain>
    </source>
</reference>
<name>A0A437PXM4_9BACT</name>
<dbReference type="InterPro" id="IPR001387">
    <property type="entry name" value="Cro/C1-type_HTH"/>
</dbReference>
<evidence type="ECO:0000313" key="3">
    <source>
        <dbReference type="Proteomes" id="UP000282832"/>
    </source>
</evidence>
<keyword evidence="3" id="KW-1185">Reference proteome</keyword>
<dbReference type="Proteomes" id="UP000282832">
    <property type="component" value="Unassembled WGS sequence"/>
</dbReference>
<evidence type="ECO:0000313" key="2">
    <source>
        <dbReference type="EMBL" id="RVU26990.1"/>
    </source>
</evidence>
<evidence type="ECO:0000259" key="1">
    <source>
        <dbReference type="PROSITE" id="PS50943"/>
    </source>
</evidence>
<sequence length="75" mass="8630">MIIEKADFAKKVGTNIRNIRQSTGKSIEQLAHEANMDPKQLRRIELGQINTSIYHIYLIANTLKINISEIFTNIF</sequence>
<dbReference type="SMART" id="SM00530">
    <property type="entry name" value="HTH_XRE"/>
    <property type="match status" value="1"/>
</dbReference>
<organism evidence="2 3">
    <name type="scientific">Sandaracinomonas limnophila</name>
    <dbReference type="NCBI Taxonomy" id="1862386"/>
    <lineage>
        <taxon>Bacteria</taxon>
        <taxon>Pseudomonadati</taxon>
        <taxon>Bacteroidota</taxon>
        <taxon>Cytophagia</taxon>
        <taxon>Cytophagales</taxon>
        <taxon>Flectobacillaceae</taxon>
        <taxon>Sandaracinomonas</taxon>
    </lineage>
</organism>
<comment type="caution">
    <text evidence="2">The sequence shown here is derived from an EMBL/GenBank/DDBJ whole genome shotgun (WGS) entry which is preliminary data.</text>
</comment>
<accession>A0A437PXM4</accession>
<dbReference type="Pfam" id="PF01381">
    <property type="entry name" value="HTH_3"/>
    <property type="match status" value="1"/>
</dbReference>
<feature type="domain" description="HTH cro/C1-type" evidence="1">
    <location>
        <begin position="16"/>
        <end position="70"/>
    </location>
</feature>
<dbReference type="CDD" id="cd00093">
    <property type="entry name" value="HTH_XRE"/>
    <property type="match status" value="1"/>
</dbReference>
<gene>
    <name evidence="2" type="ORF">EOJ36_03050</name>
</gene>
<dbReference type="EMBL" id="SACY01000001">
    <property type="protein sequence ID" value="RVU26990.1"/>
    <property type="molecule type" value="Genomic_DNA"/>
</dbReference>
<dbReference type="GO" id="GO:0003677">
    <property type="term" value="F:DNA binding"/>
    <property type="evidence" value="ECO:0007669"/>
    <property type="project" value="InterPro"/>
</dbReference>
<dbReference type="Gene3D" id="1.10.260.40">
    <property type="entry name" value="lambda repressor-like DNA-binding domains"/>
    <property type="match status" value="1"/>
</dbReference>
<protein>
    <submittedName>
        <fullName evidence="2">XRE family transcriptional regulator</fullName>
    </submittedName>
</protein>